<dbReference type="EMBL" id="VJMH01006486">
    <property type="protein sequence ID" value="KAF0689248.1"/>
    <property type="molecule type" value="Genomic_DNA"/>
</dbReference>
<evidence type="ECO:0000256" key="1">
    <source>
        <dbReference type="ARBA" id="ARBA00001933"/>
    </source>
</evidence>
<dbReference type="OrthoDB" id="91793at2759"/>
<evidence type="ECO:0000313" key="6">
    <source>
        <dbReference type="EMBL" id="KAF0689248.1"/>
    </source>
</evidence>
<dbReference type="Gene3D" id="3.40.640.10">
    <property type="entry name" value="Type I PLP-dependent aspartate aminotransferase-like (Major domain)"/>
    <property type="match status" value="1"/>
</dbReference>
<dbReference type="GO" id="GO:0004021">
    <property type="term" value="F:L-alanine:2-oxoglutarate aminotransferase activity"/>
    <property type="evidence" value="ECO:0007669"/>
    <property type="project" value="TreeGrafter"/>
</dbReference>
<sequence length="89" mass="9981">MVDEVYQVNVYMGPAYDNVKLASFHSTSKGFTGECGLRGRYMELVNFDRDVMEELYKLVSINLCSNIEGQLMAAFMRIPPKPGDASHAL</sequence>
<reference evidence="7 8" key="1">
    <citation type="submission" date="2019-03" db="EMBL/GenBank/DDBJ databases">
        <authorList>
            <person name="Gaulin E."/>
            <person name="Dumas B."/>
        </authorList>
    </citation>
    <scope>NUCLEOTIDE SEQUENCE [LARGE SCALE GENOMIC DNA]</scope>
    <source>
        <strain evidence="7">CBS 568.67</strain>
    </source>
</reference>
<evidence type="ECO:0000256" key="2">
    <source>
        <dbReference type="ARBA" id="ARBA00011738"/>
    </source>
</evidence>
<keyword evidence="8" id="KW-1185">Reference proteome</keyword>
<dbReference type="AlphaFoldDB" id="A0A485LD06"/>
<protein>
    <submittedName>
        <fullName evidence="7">Aste57867_19284 protein</fullName>
    </submittedName>
</protein>
<dbReference type="Proteomes" id="UP000332933">
    <property type="component" value="Unassembled WGS sequence"/>
</dbReference>
<comment type="cofactor">
    <cofactor evidence="1">
        <name>pyridoxal 5'-phosphate</name>
        <dbReference type="ChEBI" id="CHEBI:597326"/>
    </cofactor>
</comment>
<evidence type="ECO:0000256" key="3">
    <source>
        <dbReference type="ARBA" id="ARBA00022576"/>
    </source>
</evidence>
<proteinExistence type="predicted"/>
<evidence type="ECO:0000313" key="8">
    <source>
        <dbReference type="Proteomes" id="UP000332933"/>
    </source>
</evidence>
<comment type="subunit">
    <text evidence="2">Homodimer.</text>
</comment>
<evidence type="ECO:0000313" key="7">
    <source>
        <dbReference type="EMBL" id="VFT96004.1"/>
    </source>
</evidence>
<name>A0A485LD06_9STRA</name>
<keyword evidence="4" id="KW-0808">Transferase</keyword>
<dbReference type="EMBL" id="CAADRA010006507">
    <property type="protein sequence ID" value="VFT96004.1"/>
    <property type="molecule type" value="Genomic_DNA"/>
</dbReference>
<dbReference type="InterPro" id="IPR045088">
    <property type="entry name" value="ALAT1/2-like"/>
</dbReference>
<gene>
    <name evidence="7" type="primary">Aste57867_19284</name>
    <name evidence="6" type="ORF">As57867_019220</name>
    <name evidence="7" type="ORF">ASTE57867_19284</name>
</gene>
<dbReference type="PANTHER" id="PTHR11751:SF29">
    <property type="entry name" value="ALANINE TRANSAMINASE"/>
    <property type="match status" value="1"/>
</dbReference>
<dbReference type="PANTHER" id="PTHR11751">
    <property type="entry name" value="ALANINE AMINOTRANSFERASE"/>
    <property type="match status" value="1"/>
</dbReference>
<keyword evidence="3" id="KW-0032">Aminotransferase</keyword>
<keyword evidence="5" id="KW-0663">Pyridoxal phosphate</keyword>
<accession>A0A485LD06</accession>
<evidence type="ECO:0000256" key="4">
    <source>
        <dbReference type="ARBA" id="ARBA00022679"/>
    </source>
</evidence>
<reference evidence="6" key="2">
    <citation type="submission" date="2019-06" db="EMBL/GenBank/DDBJ databases">
        <title>Genomics analysis of Aphanomyces spp. identifies a new class of oomycete effector associated with host adaptation.</title>
        <authorList>
            <person name="Gaulin E."/>
        </authorList>
    </citation>
    <scope>NUCLEOTIDE SEQUENCE</scope>
    <source>
        <strain evidence="6">CBS 578.67</strain>
    </source>
</reference>
<organism evidence="7 8">
    <name type="scientific">Aphanomyces stellatus</name>
    <dbReference type="NCBI Taxonomy" id="120398"/>
    <lineage>
        <taxon>Eukaryota</taxon>
        <taxon>Sar</taxon>
        <taxon>Stramenopiles</taxon>
        <taxon>Oomycota</taxon>
        <taxon>Saprolegniomycetes</taxon>
        <taxon>Saprolegniales</taxon>
        <taxon>Verrucalvaceae</taxon>
        <taxon>Aphanomyces</taxon>
    </lineage>
</organism>
<dbReference type="InterPro" id="IPR015421">
    <property type="entry name" value="PyrdxlP-dep_Trfase_major"/>
</dbReference>
<evidence type="ECO:0000256" key="5">
    <source>
        <dbReference type="ARBA" id="ARBA00022898"/>
    </source>
</evidence>